<feature type="domain" description="Guanylate kinase-like" evidence="1">
    <location>
        <begin position="2"/>
        <end position="192"/>
    </location>
</feature>
<sequence>MGKIFCLMGKSSSGKDTIYRELFKRQDISLKKIIPYTTRPIREGEEEGREYHFCNEDQVAQFQNANKIVELRAYDTVYGVWKYFTVDDGQVDLADNSYLLIGTLETYVKIRQYYGAAQVVPVYIEVEDGERLLRAIAREKEQKIPKYTEMCRRFLADSEDFSEEKLKDAGVSVRFENEKLENTIDKVAAYIRQQVC</sequence>
<keyword evidence="3" id="KW-1185">Reference proteome</keyword>
<keyword evidence="2" id="KW-0808">Transferase</keyword>
<dbReference type="PROSITE" id="PS50052">
    <property type="entry name" value="GUANYLATE_KINASE_2"/>
    <property type="match status" value="1"/>
</dbReference>
<dbReference type="InterPro" id="IPR008144">
    <property type="entry name" value="Guanylate_kin-like_dom"/>
</dbReference>
<proteinExistence type="predicted"/>
<gene>
    <name evidence="2" type="ORF">FYJ75_01375</name>
</gene>
<dbReference type="Pfam" id="PF00625">
    <property type="entry name" value="Guanylate_kin"/>
    <property type="match status" value="1"/>
</dbReference>
<dbReference type="PANTHER" id="PTHR23122">
    <property type="entry name" value="MEMBRANE-ASSOCIATED GUANYLATE KINASE MAGUK"/>
    <property type="match status" value="1"/>
</dbReference>
<dbReference type="SUPFAM" id="SSF52540">
    <property type="entry name" value="P-loop containing nucleoside triphosphate hydrolases"/>
    <property type="match status" value="1"/>
</dbReference>
<dbReference type="GO" id="GO:0016301">
    <property type="term" value="F:kinase activity"/>
    <property type="evidence" value="ECO:0007669"/>
    <property type="project" value="UniProtKB-KW"/>
</dbReference>
<accession>A0A6L5YMQ7</accession>
<dbReference type="Gene3D" id="3.40.50.300">
    <property type="entry name" value="P-loop containing nucleotide triphosphate hydrolases"/>
    <property type="match status" value="1"/>
</dbReference>
<evidence type="ECO:0000259" key="1">
    <source>
        <dbReference type="PROSITE" id="PS50052"/>
    </source>
</evidence>
<dbReference type="InterPro" id="IPR027417">
    <property type="entry name" value="P-loop_NTPase"/>
</dbReference>
<dbReference type="Proteomes" id="UP000474024">
    <property type="component" value="Unassembled WGS sequence"/>
</dbReference>
<dbReference type="InterPro" id="IPR008145">
    <property type="entry name" value="GK/Ca_channel_bsu"/>
</dbReference>
<dbReference type="InterPro" id="IPR050716">
    <property type="entry name" value="MAGUK"/>
</dbReference>
<dbReference type="AlphaFoldDB" id="A0A6L5YMQ7"/>
<dbReference type="EMBL" id="VUNI01000002">
    <property type="protein sequence ID" value="MST73685.1"/>
    <property type="molecule type" value="Genomic_DNA"/>
</dbReference>
<name>A0A6L5YMQ7_9FIRM</name>
<evidence type="ECO:0000313" key="3">
    <source>
        <dbReference type="Proteomes" id="UP000474024"/>
    </source>
</evidence>
<comment type="caution">
    <text evidence="2">The sequence shown here is derived from an EMBL/GenBank/DDBJ whole genome shotgun (WGS) entry which is preliminary data.</text>
</comment>
<dbReference type="SMART" id="SM00072">
    <property type="entry name" value="GuKc"/>
    <property type="match status" value="1"/>
</dbReference>
<dbReference type="RefSeq" id="WP_328596815.1">
    <property type="nucleotide sequence ID" value="NZ_VUNI01000002.1"/>
</dbReference>
<protein>
    <submittedName>
        <fullName evidence="2">Guanylate kinase</fullName>
    </submittedName>
</protein>
<keyword evidence="2" id="KW-0418">Kinase</keyword>
<evidence type="ECO:0000313" key="2">
    <source>
        <dbReference type="EMBL" id="MST73685.1"/>
    </source>
</evidence>
<organism evidence="2 3">
    <name type="scientific">Roseburia porci</name>
    <dbReference type="NCBI Taxonomy" id="2605790"/>
    <lineage>
        <taxon>Bacteria</taxon>
        <taxon>Bacillati</taxon>
        <taxon>Bacillota</taxon>
        <taxon>Clostridia</taxon>
        <taxon>Lachnospirales</taxon>
        <taxon>Lachnospiraceae</taxon>
        <taxon>Roseburia</taxon>
    </lineage>
</organism>
<reference evidence="2 3" key="1">
    <citation type="submission" date="2019-08" db="EMBL/GenBank/DDBJ databases">
        <title>In-depth cultivation of the pig gut microbiome towards novel bacterial diversity and tailored functional studies.</title>
        <authorList>
            <person name="Wylensek D."/>
            <person name="Hitch T.C.A."/>
            <person name="Clavel T."/>
        </authorList>
    </citation>
    <scope>NUCLEOTIDE SEQUENCE [LARGE SCALE GENOMIC DNA]</scope>
    <source>
        <strain evidence="2 3">MUC/MUC-530-WT-4D</strain>
    </source>
</reference>